<dbReference type="Gene3D" id="1.10.390.10">
    <property type="entry name" value="Neutral Protease Domain 2"/>
    <property type="match status" value="1"/>
</dbReference>
<reference evidence="10 11" key="2">
    <citation type="submission" date="2018-11" db="EMBL/GenBank/DDBJ databases">
        <authorList>
            <consortium name="Pathogen Informatics"/>
        </authorList>
    </citation>
    <scope>NUCLEOTIDE SEQUENCE [LARGE SCALE GENOMIC DNA]</scope>
</reference>
<evidence type="ECO:0000256" key="2">
    <source>
        <dbReference type="ARBA" id="ARBA00010136"/>
    </source>
</evidence>
<dbReference type="Proteomes" id="UP000270296">
    <property type="component" value="Unassembled WGS sequence"/>
</dbReference>
<dbReference type="InterPro" id="IPR042097">
    <property type="entry name" value="Aminopeptidase_N-like_N_sf"/>
</dbReference>
<evidence type="ECO:0000313" key="12">
    <source>
        <dbReference type="WBParaSite" id="SBAD_0000395901-mRNA-1"/>
    </source>
</evidence>
<dbReference type="GO" id="GO:0042277">
    <property type="term" value="F:peptide binding"/>
    <property type="evidence" value="ECO:0007669"/>
    <property type="project" value="TreeGrafter"/>
</dbReference>
<dbReference type="SUPFAM" id="SSF55486">
    <property type="entry name" value="Metalloproteases ('zincins'), catalytic domain"/>
    <property type="match status" value="1"/>
</dbReference>
<evidence type="ECO:0000259" key="9">
    <source>
        <dbReference type="Pfam" id="PF17900"/>
    </source>
</evidence>
<keyword evidence="11" id="KW-1185">Reference proteome</keyword>
<sequence>MFDKGIRSFVFRYFAATQFQKSAARKAFPCFDEPRYRSVFKIGISYPQNMKALSNAKEESKFIRELHWAETTFEPTIAMPTYLMAIVVGDFVPTRGRKVRNTQVTAIRSMYASLQYPWTISCFTPEFVSYLEHYFDAPYPLEKFDMVALPIFNYAAMESWGIVLFNELKLICDSSVQTTPERHQNLNVNSHEAAHMWAGNLVGVENWRNLWISEGLATYFSYKAFKAIPELAPKGMLTIDHFFDIVDYLKNEQNFAPWKVVNPMFNNMGFRMREKPENLYFMSYARKIFYQPYENLNESSDEYVLFKTPVAIRRSAYCYAIQQGSEEEFSFALKMLSNEVLQEERCNLIYAILCTQHSYLIRK</sequence>
<keyword evidence="5" id="KW-0378">Hydrolase</keyword>
<feature type="domain" description="Peptidase M1 membrane alanine aminopeptidase" evidence="8">
    <location>
        <begin position="126"/>
        <end position="228"/>
    </location>
</feature>
<dbReference type="SUPFAM" id="SSF63737">
    <property type="entry name" value="Leukotriene A4 hydrolase N-terminal domain"/>
    <property type="match status" value="1"/>
</dbReference>
<evidence type="ECO:0000256" key="3">
    <source>
        <dbReference type="ARBA" id="ARBA00022670"/>
    </source>
</evidence>
<evidence type="ECO:0000256" key="1">
    <source>
        <dbReference type="ARBA" id="ARBA00001947"/>
    </source>
</evidence>
<dbReference type="GO" id="GO:0005737">
    <property type="term" value="C:cytoplasm"/>
    <property type="evidence" value="ECO:0007669"/>
    <property type="project" value="TreeGrafter"/>
</dbReference>
<dbReference type="Pfam" id="PF17900">
    <property type="entry name" value="Peptidase_M1_N"/>
    <property type="match status" value="1"/>
</dbReference>
<dbReference type="GO" id="GO:0016020">
    <property type="term" value="C:membrane"/>
    <property type="evidence" value="ECO:0007669"/>
    <property type="project" value="TreeGrafter"/>
</dbReference>
<evidence type="ECO:0000256" key="7">
    <source>
        <dbReference type="ARBA" id="ARBA00023049"/>
    </source>
</evidence>
<comment type="cofactor">
    <cofactor evidence="1">
        <name>Zn(2+)</name>
        <dbReference type="ChEBI" id="CHEBI:29105"/>
    </cofactor>
</comment>
<dbReference type="GO" id="GO:0006508">
    <property type="term" value="P:proteolysis"/>
    <property type="evidence" value="ECO:0007669"/>
    <property type="project" value="UniProtKB-KW"/>
</dbReference>
<keyword evidence="6" id="KW-0862">Zinc</keyword>
<dbReference type="OrthoDB" id="79562at2759"/>
<evidence type="ECO:0000259" key="8">
    <source>
        <dbReference type="Pfam" id="PF01433"/>
    </source>
</evidence>
<keyword evidence="7" id="KW-0482">Metalloprotease</keyword>
<dbReference type="EMBL" id="UZAM01007950">
    <property type="protein sequence ID" value="VDP02367.1"/>
    <property type="molecule type" value="Genomic_DNA"/>
</dbReference>
<dbReference type="GO" id="GO:0043171">
    <property type="term" value="P:peptide catabolic process"/>
    <property type="evidence" value="ECO:0007669"/>
    <property type="project" value="TreeGrafter"/>
</dbReference>
<dbReference type="PANTHER" id="PTHR11533">
    <property type="entry name" value="PROTEASE M1 ZINC METALLOPROTEASE"/>
    <property type="match status" value="1"/>
</dbReference>
<feature type="domain" description="Aminopeptidase N-like N-terminal" evidence="9">
    <location>
        <begin position="12"/>
        <end position="83"/>
    </location>
</feature>
<gene>
    <name evidence="10" type="ORF">SBAD_LOCUS3789</name>
</gene>
<dbReference type="WBParaSite" id="SBAD_0000395901-mRNA-1">
    <property type="protein sequence ID" value="SBAD_0000395901-mRNA-1"/>
    <property type="gene ID" value="SBAD_0000395901"/>
</dbReference>
<keyword evidence="4" id="KW-0479">Metal-binding</keyword>
<dbReference type="GO" id="GO:0008270">
    <property type="term" value="F:zinc ion binding"/>
    <property type="evidence" value="ECO:0007669"/>
    <property type="project" value="InterPro"/>
</dbReference>
<proteinExistence type="inferred from homology"/>
<evidence type="ECO:0000313" key="10">
    <source>
        <dbReference type="EMBL" id="VDP02367.1"/>
    </source>
</evidence>
<dbReference type="InterPro" id="IPR050344">
    <property type="entry name" value="Peptidase_M1_aminopeptidases"/>
</dbReference>
<dbReference type="InterPro" id="IPR001930">
    <property type="entry name" value="Peptidase_M1"/>
</dbReference>
<dbReference type="GO" id="GO:0070006">
    <property type="term" value="F:metalloaminopeptidase activity"/>
    <property type="evidence" value="ECO:0007669"/>
    <property type="project" value="TreeGrafter"/>
</dbReference>
<evidence type="ECO:0000313" key="11">
    <source>
        <dbReference type="Proteomes" id="UP000270296"/>
    </source>
</evidence>
<dbReference type="GO" id="GO:0005615">
    <property type="term" value="C:extracellular space"/>
    <property type="evidence" value="ECO:0007669"/>
    <property type="project" value="TreeGrafter"/>
</dbReference>
<evidence type="ECO:0000256" key="5">
    <source>
        <dbReference type="ARBA" id="ARBA00022801"/>
    </source>
</evidence>
<comment type="similarity">
    <text evidence="2">Belongs to the peptidase M1 family.</text>
</comment>
<evidence type="ECO:0000256" key="6">
    <source>
        <dbReference type="ARBA" id="ARBA00022833"/>
    </source>
</evidence>
<dbReference type="InterPro" id="IPR027268">
    <property type="entry name" value="Peptidase_M4/M1_CTD_sf"/>
</dbReference>
<dbReference type="AlphaFoldDB" id="A0A183IJJ3"/>
<dbReference type="PANTHER" id="PTHR11533:SF299">
    <property type="entry name" value="AMINOPEPTIDASE"/>
    <property type="match status" value="1"/>
</dbReference>
<accession>A0A183IJJ3</accession>
<reference evidence="12" key="1">
    <citation type="submission" date="2016-06" db="UniProtKB">
        <authorList>
            <consortium name="WormBaseParasite"/>
        </authorList>
    </citation>
    <scope>IDENTIFICATION</scope>
</reference>
<dbReference type="Gene3D" id="2.60.40.1730">
    <property type="entry name" value="tricorn interacting facor f3 domain"/>
    <property type="match status" value="1"/>
</dbReference>
<dbReference type="InterPro" id="IPR045357">
    <property type="entry name" value="Aminopeptidase_N-like_N"/>
</dbReference>
<evidence type="ECO:0000256" key="4">
    <source>
        <dbReference type="ARBA" id="ARBA00022723"/>
    </source>
</evidence>
<dbReference type="Gene3D" id="1.25.50.20">
    <property type="match status" value="1"/>
</dbReference>
<name>A0A183IJJ3_9BILA</name>
<protein>
    <submittedName>
        <fullName evidence="12">Peptidase_M1 domain-containing protein</fullName>
    </submittedName>
</protein>
<keyword evidence="3" id="KW-0645">Protease</keyword>
<dbReference type="Pfam" id="PF01433">
    <property type="entry name" value="Peptidase_M1"/>
    <property type="match status" value="1"/>
</dbReference>
<organism evidence="12">
    <name type="scientific">Soboliphyme baturini</name>
    <dbReference type="NCBI Taxonomy" id="241478"/>
    <lineage>
        <taxon>Eukaryota</taxon>
        <taxon>Metazoa</taxon>
        <taxon>Ecdysozoa</taxon>
        <taxon>Nematoda</taxon>
        <taxon>Enoplea</taxon>
        <taxon>Dorylaimia</taxon>
        <taxon>Dioctophymatida</taxon>
        <taxon>Dioctophymatoidea</taxon>
        <taxon>Soboliphymatidae</taxon>
        <taxon>Soboliphyme</taxon>
    </lineage>
</organism>
<dbReference type="PRINTS" id="PR00756">
    <property type="entry name" value="ALADIPTASE"/>
</dbReference>
<dbReference type="InterPro" id="IPR014782">
    <property type="entry name" value="Peptidase_M1_dom"/>
</dbReference>